<protein>
    <recommendedName>
        <fullName evidence="5">Carbohydrate kinase FGGY N-terminal domain-containing protein</fullName>
    </recommendedName>
</protein>
<dbReference type="OrthoDB" id="9782710at2"/>
<dbReference type="GO" id="GO:0042732">
    <property type="term" value="P:D-xylose metabolic process"/>
    <property type="evidence" value="ECO:0007669"/>
    <property type="project" value="UniProtKB-KW"/>
</dbReference>
<evidence type="ECO:0000256" key="1">
    <source>
        <dbReference type="ARBA" id="ARBA00009156"/>
    </source>
</evidence>
<comment type="similarity">
    <text evidence="1">Belongs to the FGGY kinase family.</text>
</comment>
<dbReference type="EMBL" id="RQYT01000002">
    <property type="protein sequence ID" value="RRD51082.1"/>
    <property type="molecule type" value="Genomic_DNA"/>
</dbReference>
<dbReference type="PANTHER" id="PTHR43095:SF5">
    <property type="entry name" value="XYLULOSE KINASE"/>
    <property type="match status" value="1"/>
</dbReference>
<evidence type="ECO:0000313" key="7">
    <source>
        <dbReference type="Proteomes" id="UP000280935"/>
    </source>
</evidence>
<proteinExistence type="inferred from homology"/>
<reference evidence="6 7" key="1">
    <citation type="submission" date="2018-11" db="EMBL/GenBank/DDBJ databases">
        <title>Genomes From Bacteria Associated with the Canine Oral Cavity: a Test Case for Automated Genome-Based Taxonomic Assignment.</title>
        <authorList>
            <person name="Coil D.A."/>
            <person name="Jospin G."/>
            <person name="Darling A.E."/>
            <person name="Wallis C."/>
            <person name="Davis I.J."/>
            <person name="Harris S."/>
            <person name="Eisen J.A."/>
            <person name="Holcombe L.J."/>
            <person name="O'Flynn C."/>
        </authorList>
    </citation>
    <scope>NUCLEOTIDE SEQUENCE [LARGE SCALE GENOMIC DNA]</scope>
    <source>
        <strain evidence="6 7">OH2822_COT-296</strain>
    </source>
</reference>
<keyword evidence="2" id="KW-0859">Xylose metabolism</keyword>
<name>A0A3P1WWV2_9ACTN</name>
<organism evidence="6 7">
    <name type="scientific">Arachnia propionica</name>
    <dbReference type="NCBI Taxonomy" id="1750"/>
    <lineage>
        <taxon>Bacteria</taxon>
        <taxon>Bacillati</taxon>
        <taxon>Actinomycetota</taxon>
        <taxon>Actinomycetes</taxon>
        <taxon>Propionibacteriales</taxon>
        <taxon>Propionibacteriaceae</taxon>
        <taxon>Arachnia</taxon>
    </lineage>
</organism>
<comment type="caution">
    <text evidence="6">The sequence shown here is derived from an EMBL/GenBank/DDBJ whole genome shotgun (WGS) entry which is preliminary data.</text>
</comment>
<dbReference type="InterPro" id="IPR018484">
    <property type="entry name" value="FGGY_N"/>
</dbReference>
<dbReference type="SUPFAM" id="SSF53067">
    <property type="entry name" value="Actin-like ATPase domain"/>
    <property type="match status" value="1"/>
</dbReference>
<keyword evidence="3" id="KW-0808">Transferase</keyword>
<dbReference type="RefSeq" id="WP_125226675.1">
    <property type="nucleotide sequence ID" value="NZ_RQYT01000002.1"/>
</dbReference>
<evidence type="ECO:0000313" key="6">
    <source>
        <dbReference type="EMBL" id="RRD51082.1"/>
    </source>
</evidence>
<accession>A0A3P1WWV2</accession>
<keyword evidence="2" id="KW-0119">Carbohydrate metabolism</keyword>
<keyword evidence="4" id="KW-0418">Kinase</keyword>
<evidence type="ECO:0000256" key="4">
    <source>
        <dbReference type="ARBA" id="ARBA00022777"/>
    </source>
</evidence>
<dbReference type="InterPro" id="IPR050406">
    <property type="entry name" value="FGGY_Carb_Kinase"/>
</dbReference>
<sequence length="440" mass="46153">MAELTMGVDIGTTRLKAGVVDEERALIHAEATATPWRITDEGPVVDVAELGDVVIGIVRQCAREVAALGHWVVGIGTTGMGETGALLDAGGEPLAPGFAWHHTLGDADAVQRALGRDRFAAVTGHGCDLAPSVIKLDYLRGMGHRFAPGQRWLNIPEYISYRLTGEQACEFSLSGRTGLYDLRGQCWWDDALNLIGAGTWLLPGDPLPAGAAVGKVPSSIPEVAGAVVTTAGHDHPVAAASVMSPVPGTLCYSLGTSEAQLRVVTADLAEEQIRALVAIGATVDRHPNGEAWYVLGTLPTGLTLERLAALLGRSDTRERLALSREAMTVERAPGARLREVSLDGFDIVGVTSGDTPAGLWLTAVESLLAVSDGLRDEMSAVIGAPRAETVLGGWTHDPLVMRERGRRGQRATDNSPLEPGIVGAAMAAAKASGQVTALWQ</sequence>
<dbReference type="Pfam" id="PF00370">
    <property type="entry name" value="FGGY_N"/>
    <property type="match status" value="1"/>
</dbReference>
<dbReference type="AlphaFoldDB" id="A0A3P1WWV2"/>
<evidence type="ECO:0000256" key="3">
    <source>
        <dbReference type="ARBA" id="ARBA00022679"/>
    </source>
</evidence>
<dbReference type="InterPro" id="IPR043129">
    <property type="entry name" value="ATPase_NBD"/>
</dbReference>
<dbReference type="GO" id="GO:0016301">
    <property type="term" value="F:kinase activity"/>
    <property type="evidence" value="ECO:0007669"/>
    <property type="project" value="UniProtKB-KW"/>
</dbReference>
<dbReference type="Gene3D" id="3.30.420.40">
    <property type="match status" value="2"/>
</dbReference>
<gene>
    <name evidence="6" type="ORF">EII35_01370</name>
</gene>
<dbReference type="PANTHER" id="PTHR43095">
    <property type="entry name" value="SUGAR KINASE"/>
    <property type="match status" value="1"/>
</dbReference>
<evidence type="ECO:0000256" key="2">
    <source>
        <dbReference type="ARBA" id="ARBA00022629"/>
    </source>
</evidence>
<feature type="domain" description="Carbohydrate kinase FGGY N-terminal" evidence="5">
    <location>
        <begin position="5"/>
        <end position="239"/>
    </location>
</feature>
<evidence type="ECO:0000259" key="5">
    <source>
        <dbReference type="Pfam" id="PF00370"/>
    </source>
</evidence>
<dbReference type="Proteomes" id="UP000280935">
    <property type="component" value="Unassembled WGS sequence"/>
</dbReference>